<accession>A0A7J0BNT9</accession>
<evidence type="ECO:0000256" key="1">
    <source>
        <dbReference type="SAM" id="Phobius"/>
    </source>
</evidence>
<keyword evidence="1" id="KW-0812">Transmembrane</keyword>
<keyword evidence="1" id="KW-1133">Transmembrane helix</keyword>
<gene>
    <name evidence="2" type="ORF">DSM101010T_36430</name>
</gene>
<sequence length="60" mass="6817">MKRKILNSFLGLFVFLLGVSNLGEEYLYWHSIAVPGWVSYPLVAIGAGMLAYVWLVKEKQ</sequence>
<comment type="caution">
    <text evidence="2">The sequence shown here is derived from an EMBL/GenBank/DDBJ whole genome shotgun (WGS) entry which is preliminary data.</text>
</comment>
<reference evidence="2 3" key="1">
    <citation type="submission" date="2020-05" db="EMBL/GenBank/DDBJ databases">
        <title>Draft genome sequence of Desulfovibrio sp. strain HN2T.</title>
        <authorList>
            <person name="Ueno A."/>
            <person name="Tamazawa S."/>
            <person name="Tamamura S."/>
            <person name="Murakami T."/>
            <person name="Kiyama T."/>
            <person name="Inomata H."/>
            <person name="Amano Y."/>
            <person name="Miyakawa K."/>
            <person name="Tamaki H."/>
            <person name="Naganuma T."/>
            <person name="Kaneko K."/>
        </authorList>
    </citation>
    <scope>NUCLEOTIDE SEQUENCE [LARGE SCALE GENOMIC DNA]</scope>
    <source>
        <strain evidence="2 3">HN2</strain>
    </source>
</reference>
<keyword evidence="1" id="KW-0472">Membrane</keyword>
<evidence type="ECO:0000313" key="3">
    <source>
        <dbReference type="Proteomes" id="UP000503840"/>
    </source>
</evidence>
<evidence type="ECO:0000313" key="2">
    <source>
        <dbReference type="EMBL" id="GFM35278.1"/>
    </source>
</evidence>
<keyword evidence="3" id="KW-1185">Reference proteome</keyword>
<feature type="transmembrane region" description="Helical" evidence="1">
    <location>
        <begin position="38"/>
        <end position="56"/>
    </location>
</feature>
<dbReference type="RefSeq" id="WP_174406889.1">
    <property type="nucleotide sequence ID" value="NZ_BLVO01000016.1"/>
</dbReference>
<dbReference type="Proteomes" id="UP000503840">
    <property type="component" value="Unassembled WGS sequence"/>
</dbReference>
<dbReference type="EMBL" id="BLVO01000016">
    <property type="protein sequence ID" value="GFM35278.1"/>
    <property type="molecule type" value="Genomic_DNA"/>
</dbReference>
<protein>
    <submittedName>
        <fullName evidence="2">Uncharacterized protein</fullName>
    </submittedName>
</protein>
<proteinExistence type="predicted"/>
<dbReference type="AlphaFoldDB" id="A0A7J0BNT9"/>
<name>A0A7J0BNT9_9BACT</name>
<organism evidence="2 3">
    <name type="scientific">Desulfovibrio subterraneus</name>
    <dbReference type="NCBI Taxonomy" id="2718620"/>
    <lineage>
        <taxon>Bacteria</taxon>
        <taxon>Pseudomonadati</taxon>
        <taxon>Thermodesulfobacteriota</taxon>
        <taxon>Desulfovibrionia</taxon>
        <taxon>Desulfovibrionales</taxon>
        <taxon>Desulfovibrionaceae</taxon>
        <taxon>Desulfovibrio</taxon>
    </lineage>
</organism>